<dbReference type="EMBL" id="CM045764">
    <property type="protein sequence ID" value="KAI8009025.1"/>
    <property type="molecule type" value="Genomic_DNA"/>
</dbReference>
<organism evidence="1 2">
    <name type="scientific">Camellia lanceoleosa</name>
    <dbReference type="NCBI Taxonomy" id="1840588"/>
    <lineage>
        <taxon>Eukaryota</taxon>
        <taxon>Viridiplantae</taxon>
        <taxon>Streptophyta</taxon>
        <taxon>Embryophyta</taxon>
        <taxon>Tracheophyta</taxon>
        <taxon>Spermatophyta</taxon>
        <taxon>Magnoliopsida</taxon>
        <taxon>eudicotyledons</taxon>
        <taxon>Gunneridae</taxon>
        <taxon>Pentapetalae</taxon>
        <taxon>asterids</taxon>
        <taxon>Ericales</taxon>
        <taxon>Theaceae</taxon>
        <taxon>Camellia</taxon>
    </lineage>
</organism>
<proteinExistence type="predicted"/>
<keyword evidence="1" id="KW-0378">Hydrolase</keyword>
<name>A0ACC0H787_9ERIC</name>
<gene>
    <name evidence="1" type="ORF">LOK49_LG07G03372</name>
</gene>
<protein>
    <submittedName>
        <fullName evidence="1">Ubiquitin carboxyl-terminal hydrolase 12</fullName>
    </submittedName>
</protein>
<keyword evidence="2" id="KW-1185">Reference proteome</keyword>
<evidence type="ECO:0000313" key="1">
    <source>
        <dbReference type="EMBL" id="KAI8009025.1"/>
    </source>
</evidence>
<accession>A0ACC0H787</accession>
<reference evidence="1 2" key="1">
    <citation type="journal article" date="2022" name="Plant J.">
        <title>Chromosome-level genome of Camellia lanceoleosa provides a valuable resource for understanding genome evolution and self-incompatibility.</title>
        <authorList>
            <person name="Gong W."/>
            <person name="Xiao S."/>
            <person name="Wang L."/>
            <person name="Liao Z."/>
            <person name="Chang Y."/>
            <person name="Mo W."/>
            <person name="Hu G."/>
            <person name="Li W."/>
            <person name="Zhao G."/>
            <person name="Zhu H."/>
            <person name="Hu X."/>
            <person name="Ji K."/>
            <person name="Xiang X."/>
            <person name="Song Q."/>
            <person name="Yuan D."/>
            <person name="Jin S."/>
            <person name="Zhang L."/>
        </authorList>
    </citation>
    <scope>NUCLEOTIDE SEQUENCE [LARGE SCALE GENOMIC DNA]</scope>
    <source>
        <strain evidence="1">SQ_2022a</strain>
    </source>
</reference>
<sequence length="151" mass="18157">MISLFRFKFDDKRVTKEDIKRALEEQYGGEEELLQTNPGFNNTPFKFKKYSNAYMLVYICESDKEKIVCNVDEKDIAEHLRIRLKKEQEKKEDKRRYKVAHDEDLVEQIGKDIYFDLVDHERVHSFRIQKQMPFNLFKVPSGSFKLFETCC</sequence>
<dbReference type="Proteomes" id="UP001060215">
    <property type="component" value="Chromosome 7"/>
</dbReference>
<evidence type="ECO:0000313" key="2">
    <source>
        <dbReference type="Proteomes" id="UP001060215"/>
    </source>
</evidence>
<comment type="caution">
    <text evidence="1">The sequence shown here is derived from an EMBL/GenBank/DDBJ whole genome shotgun (WGS) entry which is preliminary data.</text>
</comment>